<dbReference type="PANTHER" id="PTHR15460">
    <property type="entry name" value="PEROXISOMAL MEMBRANE PROTEIN 4"/>
    <property type="match status" value="1"/>
</dbReference>
<dbReference type="AlphaFoldDB" id="A0A066W4A6"/>
<gene>
    <name evidence="1" type="ORF">K437DRAFT_223985</name>
</gene>
<dbReference type="HOGENOM" id="CLU_054132_1_0_1"/>
<dbReference type="OrthoDB" id="39659at2759"/>
<evidence type="ECO:0000313" key="2">
    <source>
        <dbReference type="Proteomes" id="UP000027361"/>
    </source>
</evidence>
<dbReference type="PANTHER" id="PTHR15460:SF3">
    <property type="entry name" value="PEROXISOMAL MEMBRANE PROTEIN 4"/>
    <property type="match status" value="1"/>
</dbReference>
<dbReference type="Pfam" id="PF02466">
    <property type="entry name" value="Tim17"/>
    <property type="match status" value="1"/>
</dbReference>
<sequence>MADIQGALTRLALDPAYHDIFTILKGARNGLVYGTKIRFPHALVMSILFGRGSARDRLRFVFKATKQHATNLMKFVAIYKGITILQRRTNGGKPRSIDSFLGGLIGGWVVFGKRNAVNEQIVLYCTARVVSSLLPRQKVNVDWPAHKPIPTDKNVFQYFAAITWALVMWNFAERRQSLQNGLVNSMDYLYVNAEKWNSLRNLFWHNA</sequence>
<dbReference type="RefSeq" id="XP_013243327.1">
    <property type="nucleotide sequence ID" value="XM_013387873.1"/>
</dbReference>
<dbReference type="Proteomes" id="UP000027361">
    <property type="component" value="Unassembled WGS sequence"/>
</dbReference>
<protein>
    <submittedName>
        <fullName evidence="1">Peroxisomal membrane protein 4</fullName>
    </submittedName>
</protein>
<dbReference type="InParanoid" id="A0A066W4A6"/>
<dbReference type="OMA" id="VMVFLFR"/>
<dbReference type="EMBL" id="JMSN01000039">
    <property type="protein sequence ID" value="KDN45889.1"/>
    <property type="molecule type" value="Genomic_DNA"/>
</dbReference>
<name>A0A066W4A6_TILAU</name>
<keyword evidence="2" id="KW-1185">Reference proteome</keyword>
<comment type="caution">
    <text evidence="1">The sequence shown here is derived from an EMBL/GenBank/DDBJ whole genome shotgun (WGS) entry which is preliminary data.</text>
</comment>
<reference evidence="1 2" key="1">
    <citation type="submission" date="2014-05" db="EMBL/GenBank/DDBJ databases">
        <title>Draft genome sequence of a rare smut relative, Tilletiaria anomala UBC 951.</title>
        <authorList>
            <consortium name="DOE Joint Genome Institute"/>
            <person name="Toome M."/>
            <person name="Kuo A."/>
            <person name="Henrissat B."/>
            <person name="Lipzen A."/>
            <person name="Tritt A."/>
            <person name="Yoshinaga Y."/>
            <person name="Zane M."/>
            <person name="Barry K."/>
            <person name="Grigoriev I.V."/>
            <person name="Spatafora J.W."/>
            <person name="Aimea M.C."/>
        </authorList>
    </citation>
    <scope>NUCLEOTIDE SEQUENCE [LARGE SCALE GENOMIC DNA]</scope>
    <source>
        <strain evidence="1 2">UBC 951</strain>
    </source>
</reference>
<dbReference type="STRING" id="1037660.A0A066W4A6"/>
<dbReference type="PIRSF" id="PIRSF013674">
    <property type="entry name" value="PXMP4"/>
    <property type="match status" value="1"/>
</dbReference>
<dbReference type="GO" id="GO:0005778">
    <property type="term" value="C:peroxisomal membrane"/>
    <property type="evidence" value="ECO:0007669"/>
    <property type="project" value="TreeGrafter"/>
</dbReference>
<dbReference type="GeneID" id="25262451"/>
<dbReference type="InterPro" id="IPR019531">
    <property type="entry name" value="Pmp4"/>
</dbReference>
<organism evidence="1 2">
    <name type="scientific">Tilletiaria anomala (strain ATCC 24038 / CBS 436.72 / UBC 951)</name>
    <dbReference type="NCBI Taxonomy" id="1037660"/>
    <lineage>
        <taxon>Eukaryota</taxon>
        <taxon>Fungi</taxon>
        <taxon>Dikarya</taxon>
        <taxon>Basidiomycota</taxon>
        <taxon>Ustilaginomycotina</taxon>
        <taxon>Exobasidiomycetes</taxon>
        <taxon>Georgefischeriales</taxon>
        <taxon>Tilletiariaceae</taxon>
        <taxon>Tilletiaria</taxon>
    </lineage>
</organism>
<proteinExistence type="predicted"/>
<accession>A0A066W4A6</accession>
<evidence type="ECO:0000313" key="1">
    <source>
        <dbReference type="EMBL" id="KDN45889.1"/>
    </source>
</evidence>